<dbReference type="OrthoDB" id="6151406at2759"/>
<sequence length="307" mass="33565">PPPPNITVTPQKTPYLIGDTISIRCAAPWSKEKLQGFQFSGTSGWAVDMRTSRRSSVYTFNVTGPRDGGWHACTYTVLDRFRRPLRSQESSSIFITIKDRPPQPTLTLTSPSGVTIEGQPLVFLCAAPPGDAPRRFHFYKEKVEVLHGVYMTLRATEGQLQVLESHQEDTGNFTCGYEEETEDRWIASYLSGAVEVLVKEVASPPALAVDPPSGVVGEDHPLRLTCVATRGDFRTRFRFYRNGVEMPPGEGGSKMATGGNSSHLVFPQSPRDLGGNFTCGVEEDVGGTWVASPRSQGVEVTVKGKSI</sequence>
<gene>
    <name evidence="4" type="primary">Fcrl2</name>
    <name evidence="4" type="ORF">NYCGRA_R15733</name>
</gene>
<dbReference type="Gene3D" id="2.60.40.10">
    <property type="entry name" value="Immunoglobulins"/>
    <property type="match status" value="3"/>
</dbReference>
<dbReference type="InterPro" id="IPR003599">
    <property type="entry name" value="Ig_sub"/>
</dbReference>
<keyword evidence="1" id="KW-0732">Signal</keyword>
<keyword evidence="2" id="KW-1015">Disulfide bond</keyword>
<feature type="domain" description="Ig-like" evidence="3">
    <location>
        <begin position="205"/>
        <end position="301"/>
    </location>
</feature>
<dbReference type="Proteomes" id="UP000567826">
    <property type="component" value="Unassembled WGS sequence"/>
</dbReference>
<dbReference type="GO" id="GO:0006955">
    <property type="term" value="P:immune response"/>
    <property type="evidence" value="ECO:0007669"/>
    <property type="project" value="TreeGrafter"/>
</dbReference>
<dbReference type="PROSITE" id="PS50835">
    <property type="entry name" value="IG_LIKE"/>
    <property type="match status" value="2"/>
</dbReference>
<name>A0A7L2FWE2_NYCGR</name>
<accession>A0A7L2FWE2</accession>
<proteinExistence type="predicted"/>
<protein>
    <submittedName>
        <fullName evidence="4">FCRL2 protein</fullName>
    </submittedName>
</protein>
<organism evidence="4 5">
    <name type="scientific">Nyctibius grandis</name>
    <name type="common">Great potoo</name>
    <dbReference type="NCBI Taxonomy" id="48427"/>
    <lineage>
        <taxon>Eukaryota</taxon>
        <taxon>Metazoa</taxon>
        <taxon>Chordata</taxon>
        <taxon>Craniata</taxon>
        <taxon>Vertebrata</taxon>
        <taxon>Euteleostomi</taxon>
        <taxon>Archelosauria</taxon>
        <taxon>Archosauria</taxon>
        <taxon>Dinosauria</taxon>
        <taxon>Saurischia</taxon>
        <taxon>Theropoda</taxon>
        <taxon>Coelurosauria</taxon>
        <taxon>Aves</taxon>
        <taxon>Neognathae</taxon>
        <taxon>Neoaves</taxon>
        <taxon>Strisores</taxon>
        <taxon>Caprimulgiformes</taxon>
        <taxon>Nyctibiidae</taxon>
        <taxon>Nyctibius</taxon>
    </lineage>
</organism>
<dbReference type="SUPFAM" id="SSF48726">
    <property type="entry name" value="Immunoglobulin"/>
    <property type="match status" value="2"/>
</dbReference>
<evidence type="ECO:0000256" key="1">
    <source>
        <dbReference type="ARBA" id="ARBA00022729"/>
    </source>
</evidence>
<evidence type="ECO:0000313" key="4">
    <source>
        <dbReference type="EMBL" id="NXQ78826.1"/>
    </source>
</evidence>
<evidence type="ECO:0000259" key="3">
    <source>
        <dbReference type="PROSITE" id="PS50835"/>
    </source>
</evidence>
<feature type="domain" description="Ig-like" evidence="3">
    <location>
        <begin position="104"/>
        <end position="175"/>
    </location>
</feature>
<evidence type="ECO:0000313" key="5">
    <source>
        <dbReference type="Proteomes" id="UP000567826"/>
    </source>
</evidence>
<dbReference type="AlphaFoldDB" id="A0A7L2FWE2"/>
<keyword evidence="5" id="KW-1185">Reference proteome</keyword>
<comment type="caution">
    <text evidence="4">The sequence shown here is derived from an EMBL/GenBank/DDBJ whole genome shotgun (WGS) entry which is preliminary data.</text>
</comment>
<dbReference type="InterPro" id="IPR050488">
    <property type="entry name" value="Ig_Fc_receptor"/>
</dbReference>
<dbReference type="InterPro" id="IPR013783">
    <property type="entry name" value="Ig-like_fold"/>
</dbReference>
<reference evidence="4 5" key="1">
    <citation type="submission" date="2019-09" db="EMBL/GenBank/DDBJ databases">
        <title>Bird 10,000 Genomes (B10K) Project - Family phase.</title>
        <authorList>
            <person name="Zhang G."/>
        </authorList>
    </citation>
    <scope>NUCLEOTIDE SEQUENCE [LARGE SCALE GENOMIC DNA]</scope>
    <source>
        <strain evidence="4">B10K-DU-001-56</strain>
        <tissue evidence="4">Muscle</tissue>
    </source>
</reference>
<dbReference type="InterPro" id="IPR036179">
    <property type="entry name" value="Ig-like_dom_sf"/>
</dbReference>
<dbReference type="InterPro" id="IPR007110">
    <property type="entry name" value="Ig-like_dom"/>
</dbReference>
<dbReference type="GO" id="GO:0009897">
    <property type="term" value="C:external side of plasma membrane"/>
    <property type="evidence" value="ECO:0007669"/>
    <property type="project" value="TreeGrafter"/>
</dbReference>
<feature type="non-terminal residue" evidence="4">
    <location>
        <position position="1"/>
    </location>
</feature>
<dbReference type="GO" id="GO:0004888">
    <property type="term" value="F:transmembrane signaling receptor activity"/>
    <property type="evidence" value="ECO:0007669"/>
    <property type="project" value="TreeGrafter"/>
</dbReference>
<feature type="non-terminal residue" evidence="4">
    <location>
        <position position="307"/>
    </location>
</feature>
<dbReference type="GO" id="GO:0007166">
    <property type="term" value="P:cell surface receptor signaling pathway"/>
    <property type="evidence" value="ECO:0007669"/>
    <property type="project" value="TreeGrafter"/>
</dbReference>
<dbReference type="EMBL" id="VWYG01000214">
    <property type="protein sequence ID" value="NXQ78826.1"/>
    <property type="molecule type" value="Genomic_DNA"/>
</dbReference>
<dbReference type="PANTHER" id="PTHR11481:SF60">
    <property type="entry name" value="IG-LIKE DOMAIN-CONTAINING PROTEIN"/>
    <property type="match status" value="1"/>
</dbReference>
<evidence type="ECO:0000256" key="2">
    <source>
        <dbReference type="ARBA" id="ARBA00023157"/>
    </source>
</evidence>
<dbReference type="PANTHER" id="PTHR11481">
    <property type="entry name" value="IMMUNOGLOBULIN FC RECEPTOR"/>
    <property type="match status" value="1"/>
</dbReference>
<dbReference type="SMART" id="SM00409">
    <property type="entry name" value="IG"/>
    <property type="match status" value="3"/>
</dbReference>